<accession>A0AAN9MWC3</accession>
<evidence type="ECO:0000313" key="2">
    <source>
        <dbReference type="EMBL" id="KAK7362189.1"/>
    </source>
</evidence>
<keyword evidence="3" id="KW-1185">Reference proteome</keyword>
<organism evidence="2 3">
    <name type="scientific">Canavalia gladiata</name>
    <name type="common">Sword bean</name>
    <name type="synonym">Dolichos gladiatus</name>
    <dbReference type="NCBI Taxonomy" id="3824"/>
    <lineage>
        <taxon>Eukaryota</taxon>
        <taxon>Viridiplantae</taxon>
        <taxon>Streptophyta</taxon>
        <taxon>Embryophyta</taxon>
        <taxon>Tracheophyta</taxon>
        <taxon>Spermatophyta</taxon>
        <taxon>Magnoliopsida</taxon>
        <taxon>eudicotyledons</taxon>
        <taxon>Gunneridae</taxon>
        <taxon>Pentapetalae</taxon>
        <taxon>rosids</taxon>
        <taxon>fabids</taxon>
        <taxon>Fabales</taxon>
        <taxon>Fabaceae</taxon>
        <taxon>Papilionoideae</taxon>
        <taxon>50 kb inversion clade</taxon>
        <taxon>NPAAA clade</taxon>
        <taxon>indigoferoid/millettioid clade</taxon>
        <taxon>Phaseoleae</taxon>
        <taxon>Canavalia</taxon>
    </lineage>
</organism>
<feature type="region of interest" description="Disordered" evidence="1">
    <location>
        <begin position="43"/>
        <end position="74"/>
    </location>
</feature>
<proteinExistence type="predicted"/>
<gene>
    <name evidence="2" type="ORF">VNO77_04295</name>
</gene>
<sequence length="150" mass="17029">MVLRRAQDRLVEARFGASEATQQAPRVQVRADIADTRVEQHGLQRRRRRVEHHPYKLPTFPPRQKGQYFVPTHDDTPLSLPPTYTFPSQQYTNGAASGPSQVDPLTKMQFGFDVSGADLSFALFKSLDLPSPQTFFWWSGPRCGPKLCRS</sequence>
<dbReference type="EMBL" id="JAYMYQ010000001">
    <property type="protein sequence ID" value="KAK7362189.1"/>
    <property type="molecule type" value="Genomic_DNA"/>
</dbReference>
<name>A0AAN9MWC3_CANGL</name>
<dbReference type="Proteomes" id="UP001367508">
    <property type="component" value="Unassembled WGS sequence"/>
</dbReference>
<reference evidence="2 3" key="1">
    <citation type="submission" date="2024-01" db="EMBL/GenBank/DDBJ databases">
        <title>The genomes of 5 underutilized Papilionoideae crops provide insights into root nodulation and disease resistanc.</title>
        <authorList>
            <person name="Jiang F."/>
        </authorList>
    </citation>
    <scope>NUCLEOTIDE SEQUENCE [LARGE SCALE GENOMIC DNA]</scope>
    <source>
        <strain evidence="2">LVBAO_FW01</strain>
        <tissue evidence="2">Leaves</tissue>
    </source>
</reference>
<evidence type="ECO:0000256" key="1">
    <source>
        <dbReference type="SAM" id="MobiDB-lite"/>
    </source>
</evidence>
<protein>
    <submittedName>
        <fullName evidence="2">Uncharacterized protein</fullName>
    </submittedName>
</protein>
<dbReference type="AlphaFoldDB" id="A0AAN9MWC3"/>
<evidence type="ECO:0000313" key="3">
    <source>
        <dbReference type="Proteomes" id="UP001367508"/>
    </source>
</evidence>
<comment type="caution">
    <text evidence="2">The sequence shown here is derived from an EMBL/GenBank/DDBJ whole genome shotgun (WGS) entry which is preliminary data.</text>
</comment>